<comment type="caution">
    <text evidence="5">The sequence shown here is derived from an EMBL/GenBank/DDBJ whole genome shotgun (WGS) entry which is preliminary data.</text>
</comment>
<dbReference type="Gene3D" id="2.70.98.10">
    <property type="match status" value="1"/>
</dbReference>
<dbReference type="InParanoid" id="A0A218YXM6"/>
<dbReference type="Gene3D" id="2.60.120.260">
    <property type="entry name" value="Galactose-binding domain-like"/>
    <property type="match status" value="1"/>
</dbReference>
<dbReference type="SUPFAM" id="SSF74650">
    <property type="entry name" value="Galactose mutarotase-like"/>
    <property type="match status" value="1"/>
</dbReference>
<sequence length="675" mass="74517">MLSPSSSFLGRSGLVRLVPLISLFTRTAAVLTATESSSQYILANDRLSAAVAKASGAISNLTLDGQDLLGPQVNNTGKGPYLDCQCLPSGFYTPGFLAPKYQLLRGVDSSDTAYGGIVMSETHPPTGLLMEQYWFLREGETGLHTFSRVAYYNETTPSLRSLGELRTLFRPNTPLWTDLIVNGQLHAPLPSPEAKSQQVVVQDAAWYLGNTPEDAYVAQFSDYFTKYTFQDEWRDHDVHGMYADGSASADNSTFGSWLVMNTKDTYFGGPLHSDLTVDGIVYNYMVSNHHGAGTPNLTHGFDRTFGPQYFHFNRGAPGTPMETLRQEALEFYSPTWNSDFYDSIARHVPNYAPSANRTTWRAHVDLPEGAVRPVAILSQNGVDVQDNALDPGAYQYWADIDAATGDVAIPAVRAGTYRLSIYADGIFGQYAQDDVRVVAGEQPTTRATWREEAAGTEIWRIGTPDRRAGEFKHGAAPDTTRALQPAQFRLYWAVHDFVREFPDGLRYTVGASAPAADFNYVHWSVFGGSANSRRPEPVWANVNNWTLRWDMPARQLERKSTATFTVQLAAAKTAAGNRDVYNASEPHSNLAYTVVVNGHPLAPWIIPYYHSSSCAVRSSVSCYNVAQKFTFDPAYLVAGWNEIVLSLPANATGYESALLPRSVYVQYDALRLEVE</sequence>
<feature type="domain" description="Rhamnogalacturonan lyase" evidence="3">
    <location>
        <begin position="457"/>
        <end position="672"/>
    </location>
</feature>
<keyword evidence="6" id="KW-1185">Reference proteome</keyword>
<dbReference type="GO" id="GO:0030246">
    <property type="term" value="F:carbohydrate binding"/>
    <property type="evidence" value="ECO:0007669"/>
    <property type="project" value="InterPro"/>
</dbReference>
<reference evidence="5 6" key="1">
    <citation type="submission" date="2017-04" db="EMBL/GenBank/DDBJ databases">
        <title>Draft genome sequence of Marssonina coronaria NL1: causal agent of apple blotch.</title>
        <authorList>
            <person name="Cheng Q."/>
        </authorList>
    </citation>
    <scope>NUCLEOTIDE SEQUENCE [LARGE SCALE GENOMIC DNA]</scope>
    <source>
        <strain evidence="5 6">NL1</strain>
    </source>
</reference>
<dbReference type="OrthoDB" id="2130367at2759"/>
<dbReference type="InterPro" id="IPR029413">
    <property type="entry name" value="RG-lyase_II"/>
</dbReference>
<organism evidence="5 6">
    <name type="scientific">Diplocarpon coronariae</name>
    <dbReference type="NCBI Taxonomy" id="2795749"/>
    <lineage>
        <taxon>Eukaryota</taxon>
        <taxon>Fungi</taxon>
        <taxon>Dikarya</taxon>
        <taxon>Ascomycota</taxon>
        <taxon>Pezizomycotina</taxon>
        <taxon>Leotiomycetes</taxon>
        <taxon>Helotiales</taxon>
        <taxon>Drepanopezizaceae</taxon>
        <taxon>Diplocarpon</taxon>
    </lineage>
</organism>
<dbReference type="PANTHER" id="PTHR32018:SF9">
    <property type="entry name" value="RHAMNOGALACTURONATE LYASE B"/>
    <property type="match status" value="1"/>
</dbReference>
<dbReference type="InterPro" id="IPR014718">
    <property type="entry name" value="GH-type_carb-bd"/>
</dbReference>
<dbReference type="InterPro" id="IPR051850">
    <property type="entry name" value="Polysacch_Lyase_4"/>
</dbReference>
<dbReference type="CDD" id="cd10320">
    <property type="entry name" value="RGL4_N"/>
    <property type="match status" value="1"/>
</dbReference>
<keyword evidence="1" id="KW-0325">Glycoprotein</keyword>
<dbReference type="GO" id="GO:0005975">
    <property type="term" value="P:carbohydrate metabolic process"/>
    <property type="evidence" value="ECO:0007669"/>
    <property type="project" value="InterPro"/>
</dbReference>
<dbReference type="InterPro" id="IPR011013">
    <property type="entry name" value="Gal_mutarotase_sf_dom"/>
</dbReference>
<evidence type="ECO:0000256" key="1">
    <source>
        <dbReference type="ARBA" id="ARBA00023180"/>
    </source>
</evidence>
<evidence type="ECO:0000259" key="3">
    <source>
        <dbReference type="Pfam" id="PF14683"/>
    </source>
</evidence>
<keyword evidence="2" id="KW-0732">Signal</keyword>
<dbReference type="AlphaFoldDB" id="A0A218YXM6"/>
<keyword evidence="5" id="KW-0456">Lyase</keyword>
<evidence type="ECO:0000256" key="2">
    <source>
        <dbReference type="SAM" id="SignalP"/>
    </source>
</evidence>
<proteinExistence type="predicted"/>
<dbReference type="Pfam" id="PF14683">
    <property type="entry name" value="CBM-like"/>
    <property type="match status" value="1"/>
</dbReference>
<dbReference type="Proteomes" id="UP000242519">
    <property type="component" value="Unassembled WGS sequence"/>
</dbReference>
<name>A0A218YXM6_9HELO</name>
<evidence type="ECO:0000313" key="6">
    <source>
        <dbReference type="Proteomes" id="UP000242519"/>
    </source>
</evidence>
<dbReference type="Pfam" id="PF14686">
    <property type="entry name" value="fn3_3"/>
    <property type="match status" value="1"/>
</dbReference>
<dbReference type="PANTHER" id="PTHR32018">
    <property type="entry name" value="RHAMNOGALACTURONATE LYASE FAMILY PROTEIN"/>
    <property type="match status" value="1"/>
</dbReference>
<dbReference type="EMBL" id="MZNU01000335">
    <property type="protein sequence ID" value="OWP00184.1"/>
    <property type="molecule type" value="Genomic_DNA"/>
</dbReference>
<gene>
    <name evidence="5" type="ORF">B2J93_5754</name>
</gene>
<dbReference type="Gene3D" id="2.60.40.1120">
    <property type="entry name" value="Carboxypeptidase-like, regulatory domain"/>
    <property type="match status" value="1"/>
</dbReference>
<feature type="domain" description="Rhamnogalacturonan lyase" evidence="4">
    <location>
        <begin position="367"/>
        <end position="444"/>
    </location>
</feature>
<dbReference type="GO" id="GO:0016829">
    <property type="term" value="F:lyase activity"/>
    <property type="evidence" value="ECO:0007669"/>
    <property type="project" value="UniProtKB-KW"/>
</dbReference>
<evidence type="ECO:0000259" key="4">
    <source>
        <dbReference type="Pfam" id="PF14686"/>
    </source>
</evidence>
<evidence type="ECO:0000313" key="5">
    <source>
        <dbReference type="EMBL" id="OWP00184.1"/>
    </source>
</evidence>
<dbReference type="STRING" id="503106.A0A218YXM6"/>
<feature type="chain" id="PRO_5012894540" evidence="2">
    <location>
        <begin position="30"/>
        <end position="675"/>
    </location>
</feature>
<dbReference type="InterPro" id="IPR029411">
    <property type="entry name" value="RG-lyase_III"/>
</dbReference>
<dbReference type="CDD" id="cd10316">
    <property type="entry name" value="RGL4_M"/>
    <property type="match status" value="1"/>
</dbReference>
<protein>
    <submittedName>
        <fullName evidence="5">Rhamnogalacturonate lyase</fullName>
    </submittedName>
</protein>
<dbReference type="SUPFAM" id="SSF49785">
    <property type="entry name" value="Galactose-binding domain-like"/>
    <property type="match status" value="1"/>
</dbReference>
<feature type="signal peptide" evidence="2">
    <location>
        <begin position="1"/>
        <end position="29"/>
    </location>
</feature>
<dbReference type="InterPro" id="IPR008979">
    <property type="entry name" value="Galactose-bd-like_sf"/>
</dbReference>
<accession>A0A218YXM6</accession>